<gene>
    <name evidence="1" type="ORF">C498_13224</name>
</gene>
<organism evidence="1 2">
    <name type="scientific">Haloferax volcanii (strain ATCC 29605 / DSM 3757 / JCM 8879 / NBRC 14742 / NCIMB 2012 / VKM B-1768 / DS2)</name>
    <name type="common">Halobacterium volcanii</name>
    <dbReference type="NCBI Taxonomy" id="309800"/>
    <lineage>
        <taxon>Archaea</taxon>
        <taxon>Methanobacteriati</taxon>
        <taxon>Methanobacteriota</taxon>
        <taxon>Stenosarchaea group</taxon>
        <taxon>Halobacteria</taxon>
        <taxon>Halobacteriales</taxon>
        <taxon>Haloferacaceae</taxon>
        <taxon>Haloferax</taxon>
    </lineage>
</organism>
<comment type="caution">
    <text evidence="1">The sequence shown here is derived from an EMBL/GenBank/DDBJ whole genome shotgun (WGS) entry which is preliminary data.</text>
</comment>
<dbReference type="Proteomes" id="UP000011532">
    <property type="component" value="Unassembled WGS sequence"/>
</dbReference>
<dbReference type="AlphaFoldDB" id="L9US38"/>
<evidence type="ECO:0000313" key="1">
    <source>
        <dbReference type="EMBL" id="ELY27506.1"/>
    </source>
</evidence>
<proteinExistence type="predicted"/>
<feature type="non-terminal residue" evidence="1">
    <location>
        <position position="1"/>
    </location>
</feature>
<protein>
    <submittedName>
        <fullName evidence="1">ISH8-type transposase</fullName>
    </submittedName>
</protein>
<reference evidence="1 2" key="2">
    <citation type="journal article" date="2014" name="PLoS Genet.">
        <title>Phylogenetically driven sequencing of extremely halophilic archaea reveals strategies for static and dynamic osmo-response.</title>
        <authorList>
            <person name="Becker E.A."/>
            <person name="Seitzer P.M."/>
            <person name="Tritt A."/>
            <person name="Larsen D."/>
            <person name="Krusor M."/>
            <person name="Yao A.I."/>
            <person name="Wu D."/>
            <person name="Madern D."/>
            <person name="Eisen J.A."/>
            <person name="Darling A.E."/>
            <person name="Facciotti M.T."/>
        </authorList>
    </citation>
    <scope>NUCLEOTIDE SEQUENCE [LARGE SCALE GENOMIC DNA]</scope>
    <source>
        <strain evidence="2">ATCC 29605 / DSM 3757 / JCM 8879 / NBRC 14742 / NCIMB 2012 / VKM B-1768 / DS2</strain>
    </source>
</reference>
<evidence type="ECO:0000313" key="2">
    <source>
        <dbReference type="Proteomes" id="UP000011532"/>
    </source>
</evidence>
<sequence>AALLTLTVSRALLGVFQELFPETVFPRERWAKTFRSLAQLMLEDLAQSFGHPPPNLSELLFRDARQPEKSRLLLNERVAEAFRRRSSA</sequence>
<accession>L9US38</accession>
<reference evidence="2" key="1">
    <citation type="submission" date="2012-11" db="EMBL/GenBank/DDBJ databases">
        <authorList>
            <person name="Becker E.A."/>
            <person name="Seitzer P."/>
            <person name="Tritt A."/>
            <person name="Larsen D."/>
            <person name="Yao A."/>
            <person name="Wu D."/>
            <person name="Darling A."/>
            <person name="Eisen J.A."/>
            <person name="Facciotti M.T."/>
        </authorList>
    </citation>
    <scope>NUCLEOTIDE SEQUENCE [LARGE SCALE GENOMIC DNA]</scope>
    <source>
        <strain evidence="2">ATCC 29605 / DSM 3757 / JCM 8879 / NBRC 14742 / NCIMB 2012 / VKM B-1768 / DS2</strain>
    </source>
</reference>
<dbReference type="EMBL" id="AOHU01000092">
    <property type="protein sequence ID" value="ELY27506.1"/>
    <property type="molecule type" value="Genomic_DNA"/>
</dbReference>
<name>L9US38_HALVD</name>